<keyword evidence="5" id="KW-0408">Iron</keyword>
<dbReference type="EMBL" id="UINC01018371">
    <property type="protein sequence ID" value="SVA77117.1"/>
    <property type="molecule type" value="Genomic_DNA"/>
</dbReference>
<dbReference type="Pfam" id="PF13640">
    <property type="entry name" value="2OG-FeII_Oxy_3"/>
    <property type="match status" value="1"/>
</dbReference>
<keyword evidence="4" id="KW-0560">Oxidoreductase</keyword>
<feature type="domain" description="Fe2OG dioxygenase" evidence="6">
    <location>
        <begin position="75"/>
        <end position="183"/>
    </location>
</feature>
<accession>A0A381YKY5</accession>
<sequence>MFPRTVKPEVCNQLIKECKANDLKLAMVGTARDDPEIRKTSVYFVPTKVKSKANDIAWYFLKQANKEYFHYDLELFEPVQFAEYKDGAFYDWHQDVAQPNGKNNVSRKLSLTFILSDPDTFEGGELQFYNGGRPMYKSKKDLELTENDMKAQGSLIIFDSRDWHRVTPVTKGVRYSVVCWSSGQAFK</sequence>
<dbReference type="InterPro" id="IPR006620">
    <property type="entry name" value="Pro_4_hyd_alph"/>
</dbReference>
<evidence type="ECO:0000256" key="4">
    <source>
        <dbReference type="ARBA" id="ARBA00023002"/>
    </source>
</evidence>
<keyword evidence="2" id="KW-0479">Metal-binding</keyword>
<protein>
    <recommendedName>
        <fullName evidence="6">Fe2OG dioxygenase domain-containing protein</fullName>
    </recommendedName>
</protein>
<dbReference type="SMART" id="SM00702">
    <property type="entry name" value="P4Hc"/>
    <property type="match status" value="1"/>
</dbReference>
<evidence type="ECO:0000256" key="5">
    <source>
        <dbReference type="ARBA" id="ARBA00023004"/>
    </source>
</evidence>
<keyword evidence="3" id="KW-0223">Dioxygenase</keyword>
<dbReference type="SUPFAM" id="SSF51197">
    <property type="entry name" value="Clavaminate synthase-like"/>
    <property type="match status" value="1"/>
</dbReference>
<evidence type="ECO:0000259" key="6">
    <source>
        <dbReference type="PROSITE" id="PS51471"/>
    </source>
</evidence>
<dbReference type="AlphaFoldDB" id="A0A381YKY5"/>
<name>A0A381YKY5_9ZZZZ</name>
<evidence type="ECO:0000256" key="2">
    <source>
        <dbReference type="ARBA" id="ARBA00022723"/>
    </source>
</evidence>
<dbReference type="GO" id="GO:0016705">
    <property type="term" value="F:oxidoreductase activity, acting on paired donors, with incorporation or reduction of molecular oxygen"/>
    <property type="evidence" value="ECO:0007669"/>
    <property type="project" value="InterPro"/>
</dbReference>
<evidence type="ECO:0000256" key="1">
    <source>
        <dbReference type="ARBA" id="ARBA00001961"/>
    </source>
</evidence>
<dbReference type="GO" id="GO:0051213">
    <property type="term" value="F:dioxygenase activity"/>
    <property type="evidence" value="ECO:0007669"/>
    <property type="project" value="UniProtKB-KW"/>
</dbReference>
<comment type="cofactor">
    <cofactor evidence="1">
        <name>L-ascorbate</name>
        <dbReference type="ChEBI" id="CHEBI:38290"/>
    </cofactor>
</comment>
<evidence type="ECO:0000256" key="3">
    <source>
        <dbReference type="ARBA" id="ARBA00022964"/>
    </source>
</evidence>
<proteinExistence type="predicted"/>
<evidence type="ECO:0000313" key="7">
    <source>
        <dbReference type="EMBL" id="SVA77117.1"/>
    </source>
</evidence>
<reference evidence="7" key="1">
    <citation type="submission" date="2018-05" db="EMBL/GenBank/DDBJ databases">
        <authorList>
            <person name="Lanie J.A."/>
            <person name="Ng W.-L."/>
            <person name="Kazmierczak K.M."/>
            <person name="Andrzejewski T.M."/>
            <person name="Davidsen T.M."/>
            <person name="Wayne K.J."/>
            <person name="Tettelin H."/>
            <person name="Glass J.I."/>
            <person name="Rusch D."/>
            <person name="Podicherti R."/>
            <person name="Tsui H.-C.T."/>
            <person name="Winkler M.E."/>
        </authorList>
    </citation>
    <scope>NUCLEOTIDE SEQUENCE</scope>
</reference>
<dbReference type="InterPro" id="IPR005123">
    <property type="entry name" value="Oxoglu/Fe-dep_dioxygenase_dom"/>
</dbReference>
<dbReference type="InterPro" id="IPR044862">
    <property type="entry name" value="Pro_4_hyd_alph_FE2OG_OXY"/>
</dbReference>
<dbReference type="GO" id="GO:0005506">
    <property type="term" value="F:iron ion binding"/>
    <property type="evidence" value="ECO:0007669"/>
    <property type="project" value="InterPro"/>
</dbReference>
<organism evidence="7">
    <name type="scientific">marine metagenome</name>
    <dbReference type="NCBI Taxonomy" id="408172"/>
    <lineage>
        <taxon>unclassified sequences</taxon>
        <taxon>metagenomes</taxon>
        <taxon>ecological metagenomes</taxon>
    </lineage>
</organism>
<dbReference type="GO" id="GO:0031418">
    <property type="term" value="F:L-ascorbic acid binding"/>
    <property type="evidence" value="ECO:0007669"/>
    <property type="project" value="InterPro"/>
</dbReference>
<gene>
    <name evidence="7" type="ORF">METZ01_LOCUS129971</name>
</gene>
<dbReference type="Gene3D" id="2.60.120.620">
    <property type="entry name" value="q2cbj1_9rhob like domain"/>
    <property type="match status" value="1"/>
</dbReference>
<dbReference type="PROSITE" id="PS51471">
    <property type="entry name" value="FE2OG_OXY"/>
    <property type="match status" value="1"/>
</dbReference>